<feature type="region of interest" description="Disordered" evidence="1">
    <location>
        <begin position="458"/>
        <end position="507"/>
    </location>
</feature>
<feature type="compositionally biased region" description="Basic and acidic residues" evidence="1">
    <location>
        <begin position="571"/>
        <end position="582"/>
    </location>
</feature>
<feature type="compositionally biased region" description="Polar residues" evidence="1">
    <location>
        <begin position="272"/>
        <end position="282"/>
    </location>
</feature>
<feature type="region of interest" description="Disordered" evidence="1">
    <location>
        <begin position="825"/>
        <end position="852"/>
    </location>
</feature>
<feature type="compositionally biased region" description="Polar residues" evidence="1">
    <location>
        <begin position="583"/>
        <end position="594"/>
    </location>
</feature>
<evidence type="ECO:0000313" key="2">
    <source>
        <dbReference type="EMBL" id="KAJ3835212.1"/>
    </source>
</evidence>
<feature type="region of interest" description="Disordered" evidence="1">
    <location>
        <begin position="272"/>
        <end position="360"/>
    </location>
</feature>
<proteinExistence type="predicted"/>
<feature type="region of interest" description="Disordered" evidence="1">
    <location>
        <begin position="175"/>
        <end position="259"/>
    </location>
</feature>
<feature type="compositionally biased region" description="Low complexity" evidence="1">
    <location>
        <begin position="718"/>
        <end position="734"/>
    </location>
</feature>
<gene>
    <name evidence="2" type="ORF">F5878DRAFT_712226</name>
</gene>
<name>A0AA38U9X2_9AGAR</name>
<evidence type="ECO:0000256" key="1">
    <source>
        <dbReference type="SAM" id="MobiDB-lite"/>
    </source>
</evidence>
<feature type="region of interest" description="Disordered" evidence="1">
    <location>
        <begin position="139"/>
        <end position="163"/>
    </location>
</feature>
<feature type="compositionally biased region" description="Basic and acidic residues" evidence="1">
    <location>
        <begin position="825"/>
        <end position="851"/>
    </location>
</feature>
<feature type="region of interest" description="Disordered" evidence="1">
    <location>
        <begin position="1"/>
        <end position="74"/>
    </location>
</feature>
<feature type="region of interest" description="Disordered" evidence="1">
    <location>
        <begin position="521"/>
        <end position="792"/>
    </location>
</feature>
<organism evidence="2 3">
    <name type="scientific">Lentinula raphanica</name>
    <dbReference type="NCBI Taxonomy" id="153919"/>
    <lineage>
        <taxon>Eukaryota</taxon>
        <taxon>Fungi</taxon>
        <taxon>Dikarya</taxon>
        <taxon>Basidiomycota</taxon>
        <taxon>Agaricomycotina</taxon>
        <taxon>Agaricomycetes</taxon>
        <taxon>Agaricomycetidae</taxon>
        <taxon>Agaricales</taxon>
        <taxon>Marasmiineae</taxon>
        <taxon>Omphalotaceae</taxon>
        <taxon>Lentinula</taxon>
    </lineage>
</organism>
<feature type="compositionally biased region" description="Low complexity" evidence="1">
    <location>
        <begin position="35"/>
        <end position="68"/>
    </location>
</feature>
<feature type="compositionally biased region" description="Low complexity" evidence="1">
    <location>
        <begin position="533"/>
        <end position="550"/>
    </location>
</feature>
<dbReference type="EMBL" id="MU806435">
    <property type="protein sequence ID" value="KAJ3835212.1"/>
    <property type="molecule type" value="Genomic_DNA"/>
</dbReference>
<feature type="compositionally biased region" description="Polar residues" evidence="1">
    <location>
        <begin position="485"/>
        <end position="504"/>
    </location>
</feature>
<feature type="compositionally biased region" description="Basic and acidic residues" evidence="1">
    <location>
        <begin position="328"/>
        <end position="337"/>
    </location>
</feature>
<feature type="compositionally biased region" description="Polar residues" evidence="1">
    <location>
        <begin position="656"/>
        <end position="669"/>
    </location>
</feature>
<sequence>MTMQTSYVDNPSPKLSRPGPDLNVRRGLSHRYTRSAPSVLPLPSLSSSSTSLSSRIGSTSTLPTPTSDSYDEYTPGDIVPFLKVPTISGTEVDQESEFDIPTPKPSSKAISRIPILVTHRQGKLSAPTYIGIVPTRVRSDSTSTLTPLPRNLNKPSSSAIPSHTRVVLPNTGLKKIASKSDSPIAAPSPSRTDSGFRRSTRSPRASASQPLRSRPTLAISFVSPNRPISSHTHHSFGMTSTDGKKDIGRRHSPSALRDSCARVHSTEMCWSHNTSNRTSSTPYAEMSQEMTPAARHAPHKPSSSSDNSTALHPSHSAQRMLRSTLALDDAKASISEKPRRHSSATSNRNDDRYDSVDQPLKPHQQILRARLERVLIADAQADRRLSDQAVDVQKGTRRRSRSRARSDASILGWLWNKGQLDDEEYVDDDESVALQVPSVPPPLIQAFAQTPYYTRFATPQQPALPSSSSSPSPSPSAPVTHRMRSYTSPVPSNSTSHNSFQASSHLPRPRHAFSLETVPSVSTELDSTHDGDSVSTGTGTGQIQLGTTGLKQKQTQRPARMPTPPPTPPPHHVDASRTKLENQKANVTVSSSRQNHVRRSTELVQHTNTGRHLPSNHAPRASSVQRESTASQNPIPDPASSGSGSFPEAKSRRKSTPVSGSTFPVVNSPDTRRRSIPTSTGAGSGMDPARSYAQQGLSSLVTRETAGRSQHLRQSTMPLNVNVSSSLPSPSSPSHNRHRHHLSTPTTVTSTVIPSSSSPSSPSPHSISAPHSPSTASSQSQSHSSPSANHVLQTSSSSFNAHTASMRCRQFDGYVSFAAVAGLEEPRGEDDGGEGRDGRDGSGNGVDREGSAAHLGWMGRILGL</sequence>
<feature type="compositionally biased region" description="Polar residues" evidence="1">
    <location>
        <begin position="692"/>
        <end position="702"/>
    </location>
</feature>
<keyword evidence="3" id="KW-1185">Reference proteome</keyword>
<dbReference type="AlphaFoldDB" id="A0AA38U9X2"/>
<reference evidence="2" key="1">
    <citation type="submission" date="2022-08" db="EMBL/GenBank/DDBJ databases">
        <authorList>
            <consortium name="DOE Joint Genome Institute"/>
            <person name="Min B."/>
            <person name="Riley R."/>
            <person name="Sierra-Patev S."/>
            <person name="Naranjo-Ortiz M."/>
            <person name="Looney B."/>
            <person name="Konkel Z."/>
            <person name="Slot J.C."/>
            <person name="Sakamoto Y."/>
            <person name="Steenwyk J.L."/>
            <person name="Rokas A."/>
            <person name="Carro J."/>
            <person name="Camarero S."/>
            <person name="Ferreira P."/>
            <person name="Molpeceres G."/>
            <person name="Ruiz-Duenas F.J."/>
            <person name="Serrano A."/>
            <person name="Henrissat B."/>
            <person name="Drula E."/>
            <person name="Hughes K.W."/>
            <person name="Mata J.L."/>
            <person name="Ishikawa N.K."/>
            <person name="Vargas-Isla R."/>
            <person name="Ushijima S."/>
            <person name="Smith C.A."/>
            <person name="Ahrendt S."/>
            <person name="Andreopoulos W."/>
            <person name="He G."/>
            <person name="Labutti K."/>
            <person name="Lipzen A."/>
            <person name="Ng V."/>
            <person name="Sandor L."/>
            <person name="Barry K."/>
            <person name="Martinez A.T."/>
            <person name="Xiao Y."/>
            <person name="Gibbons J.G."/>
            <person name="Terashima K."/>
            <person name="Hibbett D.S."/>
            <person name="Grigoriev I.V."/>
        </authorList>
    </citation>
    <scope>NUCLEOTIDE SEQUENCE</scope>
    <source>
        <strain evidence="2">TFB9207</strain>
    </source>
</reference>
<protein>
    <submittedName>
        <fullName evidence="2">Uncharacterized protein</fullName>
    </submittedName>
</protein>
<feature type="compositionally biased region" description="Polar residues" evidence="1">
    <location>
        <begin position="301"/>
        <end position="317"/>
    </location>
</feature>
<accession>A0AA38U9X2</accession>
<comment type="caution">
    <text evidence="2">The sequence shown here is derived from an EMBL/GenBank/DDBJ whole genome shotgun (WGS) entry which is preliminary data.</text>
</comment>
<feature type="compositionally biased region" description="Polar residues" evidence="1">
    <location>
        <begin position="622"/>
        <end position="644"/>
    </location>
</feature>
<feature type="compositionally biased region" description="Pro residues" evidence="1">
    <location>
        <begin position="561"/>
        <end position="570"/>
    </location>
</feature>
<dbReference type="Proteomes" id="UP001163846">
    <property type="component" value="Unassembled WGS sequence"/>
</dbReference>
<feature type="compositionally biased region" description="Low complexity" evidence="1">
    <location>
        <begin position="743"/>
        <end position="787"/>
    </location>
</feature>
<evidence type="ECO:0000313" key="3">
    <source>
        <dbReference type="Proteomes" id="UP001163846"/>
    </source>
</evidence>
<feature type="compositionally biased region" description="Low complexity" evidence="1">
    <location>
        <begin position="459"/>
        <end position="471"/>
    </location>
</feature>